<comment type="caution">
    <text evidence="1">The sequence shown here is derived from an EMBL/GenBank/DDBJ whole genome shotgun (WGS) entry which is preliminary data.</text>
</comment>
<dbReference type="Proteomes" id="UP001277761">
    <property type="component" value="Unassembled WGS sequence"/>
</dbReference>
<dbReference type="EMBL" id="JAXAVX010000003">
    <property type="protein sequence ID" value="MDX8151631.1"/>
    <property type="molecule type" value="Genomic_DNA"/>
</dbReference>
<dbReference type="RefSeq" id="WP_319953785.1">
    <property type="nucleotide sequence ID" value="NZ_JAXAVX010000003.1"/>
</dbReference>
<evidence type="ECO:0000313" key="1">
    <source>
        <dbReference type="EMBL" id="MDX8151631.1"/>
    </source>
</evidence>
<name>A0ABU4VIG0_9ACTN</name>
<reference evidence="1 2" key="1">
    <citation type="submission" date="2023-11" db="EMBL/GenBank/DDBJ databases">
        <authorList>
            <person name="Xu M."/>
            <person name="Jiang T."/>
        </authorList>
    </citation>
    <scope>NUCLEOTIDE SEQUENCE [LARGE SCALE GENOMIC DNA]</scope>
    <source>
        <strain evidence="1 2">SD</strain>
    </source>
</reference>
<protein>
    <recommendedName>
        <fullName evidence="3">PH domain-containing protein</fullName>
    </recommendedName>
</protein>
<evidence type="ECO:0008006" key="3">
    <source>
        <dbReference type="Google" id="ProtNLM"/>
    </source>
</evidence>
<keyword evidence="2" id="KW-1185">Reference proteome</keyword>
<gene>
    <name evidence="1" type="ORF">SK069_08515</name>
</gene>
<accession>A0ABU4VIG0</accession>
<proteinExistence type="predicted"/>
<organism evidence="1 2">
    <name type="scientific">Patulibacter brassicae</name>
    <dbReference type="NCBI Taxonomy" id="1705717"/>
    <lineage>
        <taxon>Bacteria</taxon>
        <taxon>Bacillati</taxon>
        <taxon>Actinomycetota</taxon>
        <taxon>Thermoleophilia</taxon>
        <taxon>Solirubrobacterales</taxon>
        <taxon>Patulibacteraceae</taxon>
        <taxon>Patulibacter</taxon>
    </lineage>
</organism>
<sequence length="144" mass="14778">MPNDQQYLTAAEAVVPGPVVACGPCTRTKGLSALALGQVSGAAGAIQRHRGKRAAQGLPDMFLLAVTSDRLYALSQPKVRWSRTPKATGVLLELDRATAVVATAPARFGTKVTITGAGLEGSLELQTAGRADALLDALAGTVRA</sequence>
<evidence type="ECO:0000313" key="2">
    <source>
        <dbReference type="Proteomes" id="UP001277761"/>
    </source>
</evidence>